<dbReference type="RefSeq" id="XP_014143651.1">
    <property type="nucleotide sequence ID" value="XM_014288176.1"/>
</dbReference>
<feature type="region of interest" description="Disordered" evidence="1">
    <location>
        <begin position="1"/>
        <end position="58"/>
    </location>
</feature>
<gene>
    <name evidence="2" type="ORF">SARC_17735</name>
</gene>
<dbReference type="AlphaFoldDB" id="A0A0L0EZD8"/>
<name>A0A0L0EZD8_9EUKA</name>
<dbReference type="Proteomes" id="UP000054560">
    <property type="component" value="Unassembled WGS sequence"/>
</dbReference>
<dbReference type="GeneID" id="25918239"/>
<keyword evidence="3" id="KW-1185">Reference proteome</keyword>
<accession>A0A0L0EZD8</accession>
<dbReference type="EMBL" id="KQ253479">
    <property type="protein sequence ID" value="KNC69749.1"/>
    <property type="molecule type" value="Genomic_DNA"/>
</dbReference>
<feature type="non-terminal residue" evidence="2">
    <location>
        <position position="58"/>
    </location>
</feature>
<evidence type="ECO:0000313" key="2">
    <source>
        <dbReference type="EMBL" id="KNC69749.1"/>
    </source>
</evidence>
<evidence type="ECO:0000313" key="3">
    <source>
        <dbReference type="Proteomes" id="UP000054560"/>
    </source>
</evidence>
<organism evidence="2 3">
    <name type="scientific">Sphaeroforma arctica JP610</name>
    <dbReference type="NCBI Taxonomy" id="667725"/>
    <lineage>
        <taxon>Eukaryota</taxon>
        <taxon>Ichthyosporea</taxon>
        <taxon>Ichthyophonida</taxon>
        <taxon>Sphaeroforma</taxon>
    </lineage>
</organism>
<reference evidence="2 3" key="1">
    <citation type="submission" date="2011-02" db="EMBL/GenBank/DDBJ databases">
        <title>The Genome Sequence of Sphaeroforma arctica JP610.</title>
        <authorList>
            <consortium name="The Broad Institute Genome Sequencing Platform"/>
            <person name="Russ C."/>
            <person name="Cuomo C."/>
            <person name="Young S.K."/>
            <person name="Zeng Q."/>
            <person name="Gargeya S."/>
            <person name="Alvarado L."/>
            <person name="Berlin A."/>
            <person name="Chapman S.B."/>
            <person name="Chen Z."/>
            <person name="Freedman E."/>
            <person name="Gellesch M."/>
            <person name="Goldberg J."/>
            <person name="Griggs A."/>
            <person name="Gujja S."/>
            <person name="Heilman E."/>
            <person name="Heiman D."/>
            <person name="Howarth C."/>
            <person name="Mehta T."/>
            <person name="Neiman D."/>
            <person name="Pearson M."/>
            <person name="Roberts A."/>
            <person name="Saif S."/>
            <person name="Shea T."/>
            <person name="Shenoy N."/>
            <person name="Sisk P."/>
            <person name="Stolte C."/>
            <person name="Sykes S."/>
            <person name="White J."/>
            <person name="Yandava C."/>
            <person name="Burger G."/>
            <person name="Gray M.W."/>
            <person name="Holland P.W.H."/>
            <person name="King N."/>
            <person name="Lang F.B.F."/>
            <person name="Roger A.J."/>
            <person name="Ruiz-Trillo I."/>
            <person name="Haas B."/>
            <person name="Nusbaum C."/>
            <person name="Birren B."/>
        </authorList>
    </citation>
    <scope>NUCLEOTIDE SEQUENCE [LARGE SCALE GENOMIC DNA]</scope>
    <source>
        <strain evidence="2 3">JP610</strain>
    </source>
</reference>
<proteinExistence type="predicted"/>
<feature type="compositionally biased region" description="Polar residues" evidence="1">
    <location>
        <begin position="25"/>
        <end position="42"/>
    </location>
</feature>
<protein>
    <submittedName>
        <fullName evidence="2">Uncharacterized protein</fullName>
    </submittedName>
</protein>
<sequence>MTMRKGSNLLLQRTRSPSAPLVARQNKSATDFRTTPSAQTAMNYPPIVPLTTSSDQHG</sequence>
<evidence type="ECO:0000256" key="1">
    <source>
        <dbReference type="SAM" id="MobiDB-lite"/>
    </source>
</evidence>